<gene>
    <name evidence="12" type="ORF">KK1_016083</name>
</gene>
<dbReference type="Gramene" id="C.cajan_15634.t">
    <property type="protein sequence ID" value="C.cajan_15634.t"/>
    <property type="gene ID" value="C.cajan_15634"/>
</dbReference>
<proteinExistence type="inferred from homology"/>
<dbReference type="InterPro" id="IPR036396">
    <property type="entry name" value="Cyt_P450_sf"/>
</dbReference>
<comment type="subcellular location">
    <subcellularLocation>
        <location evidence="2">Membrane</location>
    </subcellularLocation>
</comment>
<evidence type="ECO:0000313" key="13">
    <source>
        <dbReference type="Proteomes" id="UP000075243"/>
    </source>
</evidence>
<dbReference type="GO" id="GO:0016705">
    <property type="term" value="F:oxidoreductase activity, acting on paired donors, with incorporation or reduction of molecular oxygen"/>
    <property type="evidence" value="ECO:0007669"/>
    <property type="project" value="InterPro"/>
</dbReference>
<keyword evidence="9" id="KW-0472">Membrane</keyword>
<reference evidence="12 13" key="1">
    <citation type="journal article" date="2012" name="Nat. Biotechnol.">
        <title>Draft genome sequence of pigeonpea (Cajanus cajan), an orphan legume crop of resource-poor farmers.</title>
        <authorList>
            <person name="Varshney R.K."/>
            <person name="Chen W."/>
            <person name="Li Y."/>
            <person name="Bharti A.K."/>
            <person name="Saxena R.K."/>
            <person name="Schlueter J.A."/>
            <person name="Donoghue M.T."/>
            <person name="Azam S."/>
            <person name="Fan G."/>
            <person name="Whaley A.M."/>
            <person name="Farmer A.D."/>
            <person name="Sheridan J."/>
            <person name="Iwata A."/>
            <person name="Tuteja R."/>
            <person name="Penmetsa R.V."/>
            <person name="Wu W."/>
            <person name="Upadhyaya H.D."/>
            <person name="Yang S.P."/>
            <person name="Shah T."/>
            <person name="Saxena K.B."/>
            <person name="Michael T."/>
            <person name="McCombie W.R."/>
            <person name="Yang B."/>
            <person name="Zhang G."/>
            <person name="Yang H."/>
            <person name="Wang J."/>
            <person name="Spillane C."/>
            <person name="Cook D.R."/>
            <person name="May G.D."/>
            <person name="Xu X."/>
            <person name="Jackson S.A."/>
        </authorList>
    </citation>
    <scope>NUCLEOTIDE SEQUENCE [LARGE SCALE GENOMIC DNA]</scope>
    <source>
        <strain evidence="13">cv. Asha</strain>
    </source>
</reference>
<evidence type="ECO:0000256" key="1">
    <source>
        <dbReference type="ARBA" id="ARBA00001971"/>
    </source>
</evidence>
<dbReference type="Gene3D" id="1.10.630.10">
    <property type="entry name" value="Cytochrome P450"/>
    <property type="match status" value="1"/>
</dbReference>
<dbReference type="PROSITE" id="PS00086">
    <property type="entry name" value="CYTOCHROME_P450"/>
    <property type="match status" value="1"/>
</dbReference>
<evidence type="ECO:0000256" key="4">
    <source>
        <dbReference type="ARBA" id="ARBA00022617"/>
    </source>
</evidence>
<dbReference type="AlphaFoldDB" id="A0A151T3F9"/>
<dbReference type="OMA" id="AFTHYGS"/>
<evidence type="ECO:0000313" key="12">
    <source>
        <dbReference type="EMBL" id="KYP61589.1"/>
    </source>
</evidence>
<dbReference type="CDD" id="cd11072">
    <property type="entry name" value="CYP71-like"/>
    <property type="match status" value="1"/>
</dbReference>
<keyword evidence="8 11" id="KW-0503">Monooxygenase</keyword>
<dbReference type="PANTHER" id="PTHR47943:SF9">
    <property type="entry name" value="CYTOCHROME P450"/>
    <property type="match status" value="1"/>
</dbReference>
<dbReference type="InterPro" id="IPR001128">
    <property type="entry name" value="Cyt_P450"/>
</dbReference>
<protein>
    <submittedName>
        <fullName evidence="12">Cytochrome P450 750A1 family</fullName>
    </submittedName>
</protein>
<dbReference type="EMBL" id="CM003610">
    <property type="protein sequence ID" value="KYP61589.1"/>
    <property type="molecule type" value="Genomic_DNA"/>
</dbReference>
<evidence type="ECO:0000256" key="7">
    <source>
        <dbReference type="ARBA" id="ARBA00023004"/>
    </source>
</evidence>
<keyword evidence="6 11" id="KW-0560">Oxidoreductase</keyword>
<keyword evidence="5 10" id="KW-0479">Metal-binding</keyword>
<dbReference type="FunFam" id="1.10.630.10:FF:000011">
    <property type="entry name" value="Cytochrome P450 83B1"/>
    <property type="match status" value="1"/>
</dbReference>
<evidence type="ECO:0000256" key="8">
    <source>
        <dbReference type="ARBA" id="ARBA00023033"/>
    </source>
</evidence>
<organism evidence="12 13">
    <name type="scientific">Cajanus cajan</name>
    <name type="common">Pigeon pea</name>
    <name type="synonym">Cajanus indicus</name>
    <dbReference type="NCBI Taxonomy" id="3821"/>
    <lineage>
        <taxon>Eukaryota</taxon>
        <taxon>Viridiplantae</taxon>
        <taxon>Streptophyta</taxon>
        <taxon>Embryophyta</taxon>
        <taxon>Tracheophyta</taxon>
        <taxon>Spermatophyta</taxon>
        <taxon>Magnoliopsida</taxon>
        <taxon>eudicotyledons</taxon>
        <taxon>Gunneridae</taxon>
        <taxon>Pentapetalae</taxon>
        <taxon>rosids</taxon>
        <taxon>fabids</taxon>
        <taxon>Fabales</taxon>
        <taxon>Fabaceae</taxon>
        <taxon>Papilionoideae</taxon>
        <taxon>50 kb inversion clade</taxon>
        <taxon>NPAAA clade</taxon>
        <taxon>indigoferoid/millettioid clade</taxon>
        <taxon>Phaseoleae</taxon>
        <taxon>Cajanus</taxon>
    </lineage>
</organism>
<dbReference type="GO" id="GO:0016020">
    <property type="term" value="C:membrane"/>
    <property type="evidence" value="ECO:0007669"/>
    <property type="project" value="UniProtKB-SubCell"/>
</dbReference>
<dbReference type="InterPro" id="IPR017972">
    <property type="entry name" value="Cyt_P450_CS"/>
</dbReference>
<evidence type="ECO:0000256" key="5">
    <source>
        <dbReference type="ARBA" id="ARBA00022723"/>
    </source>
</evidence>
<keyword evidence="13" id="KW-1185">Reference proteome</keyword>
<name>A0A151T3F9_CAJCA</name>
<sequence length="464" mass="52885">MLGKLPHRSLEALAKKYGPIMSLKLGQVPTIVVSSAEAVERFLKTHDAVFSNRPTLEATNSFSYRSKGLAFSKYGAYWRDMRKVCTLQLLSASKAESFAPLRKKELEQALKLLEKAAMNGEVVDLSEVVHNVVEDFVYKMVLGRSKDADFDLKGLIQNEHQLLGAFNLADYVPCLGALDLQGLKRRFKKISEALDQMLEKIIKEHEHGSDVQHGRNHKDFIDILLSLRQKPIDPDDEQNHVIDRTNIKAILLDMISGSFETSAITVEWALSELLRHPRVMKKLQDELDNVIGRNKLVGENDLAKLSYLDMVIKETMRLYPTIPLNYRESIKDSTIHGYFIEKNSRIFINLWAIGRDSKIWSDNAEVFYPERFMENNLDYRGHNSQFIPFGFGRRGCPGLHLGLITVKLIVAQLVHCFSWQLSGSIAPNDLDMTEKDGLLMPKAMHLLVVPRYRLLREAHSEPTN</sequence>
<dbReference type="PRINTS" id="PR00385">
    <property type="entry name" value="P450"/>
</dbReference>
<comment type="cofactor">
    <cofactor evidence="1 10">
        <name>heme</name>
        <dbReference type="ChEBI" id="CHEBI:30413"/>
    </cofactor>
</comment>
<keyword evidence="7 10" id="KW-0408">Iron</keyword>
<dbReference type="GO" id="GO:0020037">
    <property type="term" value="F:heme binding"/>
    <property type="evidence" value="ECO:0007669"/>
    <property type="project" value="InterPro"/>
</dbReference>
<dbReference type="PANTHER" id="PTHR47943">
    <property type="entry name" value="CYTOCHROME P450 93A3-LIKE"/>
    <property type="match status" value="1"/>
</dbReference>
<dbReference type="InterPro" id="IPR002401">
    <property type="entry name" value="Cyt_P450_E_grp-I"/>
</dbReference>
<evidence type="ECO:0000256" key="2">
    <source>
        <dbReference type="ARBA" id="ARBA00004370"/>
    </source>
</evidence>
<dbReference type="SUPFAM" id="SSF48264">
    <property type="entry name" value="Cytochrome P450"/>
    <property type="match status" value="1"/>
</dbReference>
<dbReference type="STRING" id="3821.A0A151T3F9"/>
<evidence type="ECO:0000256" key="3">
    <source>
        <dbReference type="ARBA" id="ARBA00010617"/>
    </source>
</evidence>
<dbReference type="Pfam" id="PF00067">
    <property type="entry name" value="p450"/>
    <property type="match status" value="1"/>
</dbReference>
<evidence type="ECO:0000256" key="6">
    <source>
        <dbReference type="ARBA" id="ARBA00023002"/>
    </source>
</evidence>
<dbReference type="PRINTS" id="PR00463">
    <property type="entry name" value="EP450I"/>
</dbReference>
<accession>A0A151T3F9</accession>
<evidence type="ECO:0000256" key="11">
    <source>
        <dbReference type="RuleBase" id="RU000461"/>
    </source>
</evidence>
<feature type="binding site" description="axial binding residue" evidence="10">
    <location>
        <position position="396"/>
    </location>
    <ligand>
        <name>heme</name>
        <dbReference type="ChEBI" id="CHEBI:30413"/>
    </ligand>
    <ligandPart>
        <name>Fe</name>
        <dbReference type="ChEBI" id="CHEBI:18248"/>
    </ligandPart>
</feature>
<dbReference type="Proteomes" id="UP000075243">
    <property type="component" value="Chromosome 8"/>
</dbReference>
<comment type="similarity">
    <text evidence="3 11">Belongs to the cytochrome P450 family.</text>
</comment>
<evidence type="ECO:0000256" key="10">
    <source>
        <dbReference type="PIRSR" id="PIRSR602401-1"/>
    </source>
</evidence>
<evidence type="ECO:0000256" key="9">
    <source>
        <dbReference type="ARBA" id="ARBA00023136"/>
    </source>
</evidence>
<keyword evidence="4 10" id="KW-0349">Heme</keyword>
<dbReference type="GO" id="GO:0004497">
    <property type="term" value="F:monooxygenase activity"/>
    <property type="evidence" value="ECO:0007669"/>
    <property type="project" value="UniProtKB-KW"/>
</dbReference>
<dbReference type="GO" id="GO:0005506">
    <property type="term" value="F:iron ion binding"/>
    <property type="evidence" value="ECO:0007669"/>
    <property type="project" value="InterPro"/>
</dbReference>